<keyword evidence="1" id="KW-0472">Membrane</keyword>
<sequence length="132" mass="14769">MQKNALKKSFISHKWDILLGAVLLITALCLFLVFKQNKKDGKYVKVEQDGKVVGSYPLDEDGRYEFTNFYGSNTLIIQDGKAYVTESTCSDHTCEKMGKVYRQGEMIICIPHKLFITVTGDSKKGGYDGISG</sequence>
<evidence type="ECO:0000256" key="1">
    <source>
        <dbReference type="SAM" id="Phobius"/>
    </source>
</evidence>
<dbReference type="HOGENOM" id="CLU_130936_2_0_9"/>
<evidence type="ECO:0000313" key="2">
    <source>
        <dbReference type="EMBL" id="EFF69570.1"/>
    </source>
</evidence>
<dbReference type="eggNOG" id="COG5341">
    <property type="taxonomic scope" value="Bacteria"/>
</dbReference>
<comment type="caution">
    <text evidence="2">The sequence shown here is derived from an EMBL/GenBank/DDBJ whole genome shotgun (WGS) entry which is preliminary data.</text>
</comment>
<dbReference type="Gene3D" id="2.60.320.10">
    <property type="entry name" value="N-utilization substance G protein NusG, insert domain"/>
    <property type="match status" value="1"/>
</dbReference>
<protein>
    <submittedName>
        <fullName evidence="2">Uncharacterized protein</fullName>
    </submittedName>
</protein>
<accession>D4RWP6</accession>
<dbReference type="EMBL" id="ABWN01000017">
    <property type="protein sequence ID" value="EFF69570.1"/>
    <property type="molecule type" value="Genomic_DNA"/>
</dbReference>
<keyword evidence="3" id="KW-1185">Reference proteome</keyword>
<name>D4RWP6_9FIRM</name>
<dbReference type="Pfam" id="PF07009">
    <property type="entry name" value="NusG_II"/>
    <property type="match status" value="1"/>
</dbReference>
<dbReference type="AlphaFoldDB" id="D4RWP6"/>
<evidence type="ECO:0000313" key="3">
    <source>
        <dbReference type="Proteomes" id="UP000006238"/>
    </source>
</evidence>
<dbReference type="STRING" id="45851.BHV86_06200"/>
<proteinExistence type="predicted"/>
<keyword evidence="1" id="KW-1133">Transmembrane helix</keyword>
<organism evidence="2 3">
    <name type="scientific">Eshraghiella crossota DSM 2876</name>
    <dbReference type="NCBI Taxonomy" id="511680"/>
    <lineage>
        <taxon>Bacteria</taxon>
        <taxon>Bacillati</taxon>
        <taxon>Bacillota</taxon>
        <taxon>Clostridia</taxon>
        <taxon>Lachnospirales</taxon>
        <taxon>Lachnospiraceae</taxon>
        <taxon>Eshraghiella</taxon>
    </lineage>
</organism>
<dbReference type="RefSeq" id="WP_005600654.1">
    <property type="nucleotide sequence ID" value="NZ_GG663519.1"/>
</dbReference>
<reference evidence="2 3" key="1">
    <citation type="submission" date="2010-02" db="EMBL/GenBank/DDBJ databases">
        <authorList>
            <person name="Weinstock G."/>
            <person name="Sodergren E."/>
            <person name="Clifton S."/>
            <person name="Fulton L."/>
            <person name="Fulton B."/>
            <person name="Courtney L."/>
            <person name="Fronick C."/>
            <person name="Harrison M."/>
            <person name="Strong C."/>
            <person name="Farmer C."/>
            <person name="Delahaunty K."/>
            <person name="Markovic C."/>
            <person name="Hall O."/>
            <person name="Minx P."/>
            <person name="Tomlinson C."/>
            <person name="Mitreva M."/>
            <person name="Nelson J."/>
            <person name="Hou S."/>
            <person name="Wollam A."/>
            <person name="Pepin K.H."/>
            <person name="Johnson M."/>
            <person name="Bhonagiri V."/>
            <person name="Zhang X."/>
            <person name="Suruliraj S."/>
            <person name="Warren W."/>
            <person name="Chinwalla A."/>
            <person name="Mardis E.R."/>
            <person name="Wilson R.K."/>
        </authorList>
    </citation>
    <scope>NUCLEOTIDE SEQUENCE [LARGE SCALE GENOMIC DNA]</scope>
    <source>
        <strain evidence="2 3">DSM 2876</strain>
    </source>
</reference>
<keyword evidence="1" id="KW-0812">Transmembrane</keyword>
<dbReference type="InterPro" id="IPR038690">
    <property type="entry name" value="NusG_2_sf"/>
</dbReference>
<dbReference type="CDD" id="cd09911">
    <property type="entry name" value="Lin0431_like"/>
    <property type="match status" value="1"/>
</dbReference>
<dbReference type="Proteomes" id="UP000006238">
    <property type="component" value="Unassembled WGS sequence"/>
</dbReference>
<gene>
    <name evidence="2" type="ORF">BUTYVIB_00083</name>
</gene>
<feature type="transmembrane region" description="Helical" evidence="1">
    <location>
        <begin position="15"/>
        <end position="34"/>
    </location>
</feature>